<dbReference type="SUPFAM" id="SSF47090">
    <property type="entry name" value="PGBD-like"/>
    <property type="match status" value="1"/>
</dbReference>
<comment type="cofactor">
    <cofactor evidence="9">
        <name>Zn(2+)</name>
        <dbReference type="ChEBI" id="CHEBI:29105"/>
    </cofactor>
    <text evidence="9">Binds 2 Zn(2+) ions per subunit.</text>
</comment>
<evidence type="ECO:0000256" key="10">
    <source>
        <dbReference type="PROSITE-ProRule" id="PRU01011"/>
    </source>
</evidence>
<evidence type="ECO:0000256" key="11">
    <source>
        <dbReference type="SAM" id="SignalP"/>
    </source>
</evidence>
<dbReference type="InterPro" id="IPR001818">
    <property type="entry name" value="Pept_M10_metallopeptidase"/>
</dbReference>
<keyword evidence="3 8" id="KW-0479">Metal-binding</keyword>
<dbReference type="PANTHER" id="PTHR10201:SF323">
    <property type="entry name" value="MATRIX METALLOPROTEINASE-21"/>
    <property type="match status" value="1"/>
</dbReference>
<sequence>MAKLVLVLWISVMQILSFLPSAPGERFFQFRDHSDQNKYLMDHHLTIVHNRREAEIQLEKYGYLKCRVRRKKRSALMEVMEGIHPLSDKEVEADLPMCSPSQVNTAIRDYQIKYKLPVSGILDDVTRKFMSTSRCGNADKDAISAHALPEVMEESTENLYNSNFKTSNVEPVNRRRWRRNAGKTKLINVLTSETVKNQNILRRTKYIKRYAEKYKHELLKPYTVEERQKRSIIANIVVKNNSLKGEPVWDGQKFTKDYIRWRMLRDGFSTRIPVEEQRASLRLAFRMWSEVIPIIFEEDLTGDINRVDIEIAFGRGSHQNCGRKFDGHGGEIAHSWSGRNVHFDDEEDYKSIDTISKDGIYLLRVAVHEIGHVLGLAHTDKSYSIMYAIYHQNVVPQAGFELGWEDRKSVQKIYGVCKGRFNTMFDWVRKRPDSSFIYNTYIFRKNHYWMYENHANRTRYGDPLYIALEWKGVPNLVDGYAHVWYYSGKLITDSAYFFKGEHYYKYDSENDRVYDGWPRLITEDFGPSPDQTEGIPPNIDTVYFDMRDRNLYFFKGDMVYVYDPKGEDHTKGCCVRKKKISEEFPPAEGEDPLPSDLDVVYFSYSDKKVYFIKDETVWENVLFNPRQKQIRNSVKKIGTWYEKWYDVCDVRKMDAPPDGTEKT</sequence>
<evidence type="ECO:0000256" key="5">
    <source>
        <dbReference type="ARBA" id="ARBA00022833"/>
    </source>
</evidence>
<accession>A0A8B8EPJ7</accession>
<feature type="binding site" evidence="9">
    <location>
        <position position="327"/>
    </location>
    <ligand>
        <name>Ca(2+)</name>
        <dbReference type="ChEBI" id="CHEBI:29108"/>
        <label>3</label>
    </ligand>
</feature>
<dbReference type="InterPro" id="IPR006026">
    <property type="entry name" value="Peptidase_Metallo"/>
</dbReference>
<evidence type="ECO:0000256" key="7">
    <source>
        <dbReference type="PIRSR" id="PIRSR001191-1"/>
    </source>
</evidence>
<feature type="domain" description="Peptidase metallopeptidase" evidence="12">
    <location>
        <begin position="245"/>
        <end position="416"/>
    </location>
</feature>
<evidence type="ECO:0000256" key="6">
    <source>
        <dbReference type="ARBA" id="ARBA00023049"/>
    </source>
</evidence>
<dbReference type="Pfam" id="PF00045">
    <property type="entry name" value="Hemopexin"/>
    <property type="match status" value="1"/>
</dbReference>
<dbReference type="GO" id="GO:0004222">
    <property type="term" value="F:metalloendopeptidase activity"/>
    <property type="evidence" value="ECO:0007669"/>
    <property type="project" value="InterPro"/>
</dbReference>
<comment type="similarity">
    <text evidence="1">Belongs to the peptidase M10A family.</text>
</comment>
<evidence type="ECO:0000256" key="4">
    <source>
        <dbReference type="ARBA" id="ARBA00022801"/>
    </source>
</evidence>
<dbReference type="SUPFAM" id="SSF50923">
    <property type="entry name" value="Hemopexin-like domain"/>
    <property type="match status" value="1"/>
</dbReference>
<feature type="binding site" evidence="8">
    <location>
        <position position="372"/>
    </location>
    <ligand>
        <name>Zn(2+)</name>
        <dbReference type="ChEBI" id="CHEBI:29105"/>
        <label>2</label>
        <note>catalytic</note>
    </ligand>
</feature>
<feature type="binding site" evidence="9">
    <location>
        <position position="344"/>
    </location>
    <ligand>
        <name>Ca(2+)</name>
        <dbReference type="ChEBI" id="CHEBI:29108"/>
        <label>3</label>
    </ligand>
</feature>
<evidence type="ECO:0000256" key="2">
    <source>
        <dbReference type="ARBA" id="ARBA00022670"/>
    </source>
</evidence>
<evidence type="ECO:0000256" key="8">
    <source>
        <dbReference type="PIRSR" id="PIRSR001191-2"/>
    </source>
</evidence>
<feature type="signal peptide" evidence="11">
    <location>
        <begin position="1"/>
        <end position="24"/>
    </location>
</feature>
<evidence type="ECO:0000313" key="15">
    <source>
        <dbReference type="RefSeq" id="XP_022341853.1"/>
    </source>
</evidence>
<dbReference type="PANTHER" id="PTHR10201">
    <property type="entry name" value="MATRIX METALLOPROTEINASE"/>
    <property type="match status" value="1"/>
</dbReference>
<dbReference type="InterPro" id="IPR024079">
    <property type="entry name" value="MetalloPept_cat_dom_sf"/>
</dbReference>
<dbReference type="GO" id="GO:0031012">
    <property type="term" value="C:extracellular matrix"/>
    <property type="evidence" value="ECO:0007669"/>
    <property type="project" value="InterPro"/>
</dbReference>
<feature type="binding site" evidence="9">
    <location>
        <position position="347"/>
    </location>
    <ligand>
        <name>Ca(2+)</name>
        <dbReference type="ChEBI" id="CHEBI:29108"/>
        <label>3</label>
    </ligand>
</feature>
<feature type="binding site" evidence="9">
    <location>
        <position position="386"/>
    </location>
    <ligand>
        <name>Zn(2+)</name>
        <dbReference type="ChEBI" id="CHEBI:29105"/>
        <label>2</label>
        <note>catalytic</note>
    </ligand>
</feature>
<dbReference type="SMART" id="SM00120">
    <property type="entry name" value="HX"/>
    <property type="match status" value="3"/>
</dbReference>
<dbReference type="OrthoDB" id="406838at2759"/>
<evidence type="ECO:0000256" key="3">
    <source>
        <dbReference type="ARBA" id="ARBA00022723"/>
    </source>
</evidence>
<feature type="binding site" evidence="9">
    <location>
        <position position="347"/>
    </location>
    <ligand>
        <name>Ca(2+)</name>
        <dbReference type="ChEBI" id="CHEBI:29108"/>
        <label>1</label>
    </ligand>
</feature>
<keyword evidence="6" id="KW-0482">Metalloprotease</keyword>
<feature type="binding site" evidence="9">
    <location>
        <position position="478"/>
    </location>
    <ligand>
        <name>Ca(2+)</name>
        <dbReference type="ChEBI" id="CHEBI:29108"/>
        <label>4</label>
    </ligand>
</feature>
<comment type="cofactor">
    <cofactor evidence="9">
        <name>Ca(2+)</name>
        <dbReference type="ChEBI" id="CHEBI:29108"/>
    </cofactor>
    <text evidence="9">Can bind about 5 Ca(2+) ions per subunit.</text>
</comment>
<feature type="repeat" description="Hemopexin" evidence="10">
    <location>
        <begin position="474"/>
        <end position="528"/>
    </location>
</feature>
<keyword evidence="2" id="KW-0645">Protease</keyword>
<dbReference type="InterPro" id="IPR036375">
    <property type="entry name" value="Hemopexin-like_dom_sf"/>
</dbReference>
<keyword evidence="5 8" id="KW-0862">Zinc</keyword>
<dbReference type="KEGG" id="cvn:111135787"/>
<feature type="binding site" evidence="8">
    <location>
        <position position="368"/>
    </location>
    <ligand>
        <name>Zn(2+)</name>
        <dbReference type="ChEBI" id="CHEBI:29105"/>
        <label>2</label>
        <note>catalytic</note>
    </ligand>
</feature>
<feature type="binding site" evidence="9">
    <location>
        <position position="326"/>
    </location>
    <ligand>
        <name>Ca(2+)</name>
        <dbReference type="ChEBI" id="CHEBI:29108"/>
        <label>3</label>
    </ligand>
</feature>
<dbReference type="AlphaFoldDB" id="A0A8B8EPJ7"/>
<feature type="binding site" evidence="9">
    <location>
        <position position="334"/>
    </location>
    <ligand>
        <name>Zn(2+)</name>
        <dbReference type="ChEBI" id="CHEBI:29105"/>
        <label>1</label>
    </ligand>
</feature>
<feature type="binding site" evidence="8">
    <location>
        <position position="378"/>
    </location>
    <ligand>
        <name>Zn(2+)</name>
        <dbReference type="ChEBI" id="CHEBI:29105"/>
        <label>2</label>
        <note>catalytic</note>
    </ligand>
</feature>
<evidence type="ECO:0000259" key="12">
    <source>
        <dbReference type="SMART" id="SM00235"/>
    </source>
</evidence>
<keyword evidence="13" id="KW-1185">Reference proteome</keyword>
<feature type="repeat" description="Hemopexin" evidence="10">
    <location>
        <begin position="422"/>
        <end position="473"/>
    </location>
</feature>
<dbReference type="PROSITE" id="PS51642">
    <property type="entry name" value="HEMOPEXIN_2"/>
    <property type="match status" value="3"/>
</dbReference>
<dbReference type="RefSeq" id="XP_022341852.1">
    <property type="nucleotide sequence ID" value="XM_022486144.1"/>
</dbReference>
<dbReference type="InterPro" id="IPR021190">
    <property type="entry name" value="Pept_M10A"/>
</dbReference>
<dbReference type="RefSeq" id="XP_022341854.1">
    <property type="nucleotide sequence ID" value="XM_022486146.1"/>
</dbReference>
<evidence type="ECO:0000313" key="16">
    <source>
        <dbReference type="RefSeq" id="XP_022341854.1"/>
    </source>
</evidence>
<dbReference type="PRINTS" id="PR00138">
    <property type="entry name" value="MATRIXIN"/>
</dbReference>
<dbReference type="SMART" id="SM00235">
    <property type="entry name" value="ZnMc"/>
    <property type="match status" value="1"/>
</dbReference>
<feature type="binding site" evidence="9">
    <location>
        <position position="342"/>
    </location>
    <ligand>
        <name>Zn(2+)</name>
        <dbReference type="ChEBI" id="CHEBI:29105"/>
        <label>1</label>
    </ligand>
</feature>
<name>A0A8B8EPJ7_CRAVI</name>
<gene>
    <name evidence="14 15 16 17" type="primary">LOC111135787</name>
</gene>
<dbReference type="Gene3D" id="2.110.10.10">
    <property type="entry name" value="Hemopexin-like domain"/>
    <property type="match status" value="2"/>
</dbReference>
<dbReference type="Proteomes" id="UP000694844">
    <property type="component" value="Chromosome 5"/>
</dbReference>
<dbReference type="Pfam" id="PF00413">
    <property type="entry name" value="Peptidase_M10"/>
    <property type="match status" value="1"/>
</dbReference>
<dbReference type="RefSeq" id="XP_022341853.1">
    <property type="nucleotide sequence ID" value="XM_022486145.1"/>
</dbReference>
<dbReference type="GO" id="GO:0030198">
    <property type="term" value="P:extracellular matrix organization"/>
    <property type="evidence" value="ECO:0007669"/>
    <property type="project" value="TreeGrafter"/>
</dbReference>
<dbReference type="GO" id="GO:0008270">
    <property type="term" value="F:zinc ion binding"/>
    <property type="evidence" value="ECO:0007669"/>
    <property type="project" value="InterPro"/>
</dbReference>
<dbReference type="Gene3D" id="3.40.390.10">
    <property type="entry name" value="Collagenase (Catalytic Domain)"/>
    <property type="match status" value="1"/>
</dbReference>
<feature type="binding site" evidence="9">
    <location>
        <position position="598"/>
    </location>
    <ligand>
        <name>Ca(2+)</name>
        <dbReference type="ChEBI" id="CHEBI:29108"/>
        <label>4</label>
    </ligand>
</feature>
<feature type="binding site" evidence="9">
    <location>
        <position position="308"/>
    </location>
    <ligand>
        <name>Ca(2+)</name>
        <dbReference type="ChEBI" id="CHEBI:29108"/>
        <label>2</label>
    </ligand>
</feature>
<dbReference type="PIRSF" id="PIRSF001191">
    <property type="entry name" value="Peptidase_M10A_matrix"/>
    <property type="match status" value="1"/>
</dbReference>
<dbReference type="InterPro" id="IPR033739">
    <property type="entry name" value="M10A_MMP"/>
</dbReference>
<evidence type="ECO:0000256" key="9">
    <source>
        <dbReference type="PIRSR" id="PIRSR621190-2"/>
    </source>
</evidence>
<dbReference type="RefSeq" id="XP_022341855.1">
    <property type="nucleotide sequence ID" value="XM_022486147.1"/>
</dbReference>
<evidence type="ECO:0000313" key="17">
    <source>
        <dbReference type="RefSeq" id="XP_022341855.1"/>
    </source>
</evidence>
<evidence type="ECO:0000313" key="14">
    <source>
        <dbReference type="RefSeq" id="XP_022341852.1"/>
    </source>
</evidence>
<dbReference type="CDD" id="cd04278">
    <property type="entry name" value="ZnMc_MMP"/>
    <property type="match status" value="1"/>
</dbReference>
<protein>
    <submittedName>
        <fullName evidence="14 15">Matrix metallopeptidase-21-like</fullName>
    </submittedName>
</protein>
<feature type="repeat" description="Hemopexin" evidence="10">
    <location>
        <begin position="536"/>
        <end position="587"/>
    </location>
</feature>
<keyword evidence="4" id="KW-0378">Hydrolase</keyword>
<feature type="active site" evidence="7">
    <location>
        <position position="369"/>
    </location>
</feature>
<dbReference type="InterPro" id="IPR018487">
    <property type="entry name" value="Hemopexin-like_repeat"/>
</dbReference>
<feature type="binding site" evidence="9">
    <location>
        <position position="318"/>
    </location>
    <ligand>
        <name>Zn(2+)</name>
        <dbReference type="ChEBI" id="CHEBI:29105"/>
        <label>1</label>
    </ligand>
</feature>
<organism evidence="13 17">
    <name type="scientific">Crassostrea virginica</name>
    <name type="common">Eastern oyster</name>
    <dbReference type="NCBI Taxonomy" id="6565"/>
    <lineage>
        <taxon>Eukaryota</taxon>
        <taxon>Metazoa</taxon>
        <taxon>Spiralia</taxon>
        <taxon>Lophotrochozoa</taxon>
        <taxon>Mollusca</taxon>
        <taxon>Bivalvia</taxon>
        <taxon>Autobranchia</taxon>
        <taxon>Pteriomorphia</taxon>
        <taxon>Ostreida</taxon>
        <taxon>Ostreoidea</taxon>
        <taxon>Ostreidae</taxon>
        <taxon>Crassostrea</taxon>
    </lineage>
</organism>
<dbReference type="GeneID" id="111135787"/>
<evidence type="ECO:0000313" key="13">
    <source>
        <dbReference type="Proteomes" id="UP000694844"/>
    </source>
</evidence>
<evidence type="ECO:0000256" key="1">
    <source>
        <dbReference type="ARBA" id="ARBA00010370"/>
    </source>
</evidence>
<feature type="binding site" evidence="9">
    <location>
        <position position="345"/>
    </location>
    <ligand>
        <name>Ca(2+)</name>
        <dbReference type="ChEBI" id="CHEBI:29108"/>
        <label>1</label>
    </ligand>
</feature>
<dbReference type="SUPFAM" id="SSF55486">
    <property type="entry name" value="Metalloproteases ('zincins'), catalytic domain"/>
    <property type="match status" value="1"/>
</dbReference>
<dbReference type="GO" id="GO:0006508">
    <property type="term" value="P:proteolysis"/>
    <property type="evidence" value="ECO:0007669"/>
    <property type="project" value="UniProtKB-KW"/>
</dbReference>
<keyword evidence="11" id="KW-0732">Signal</keyword>
<dbReference type="InterPro" id="IPR036365">
    <property type="entry name" value="PGBD-like_sf"/>
</dbReference>
<proteinExistence type="inferred from homology"/>
<keyword evidence="9" id="KW-0106">Calcium</keyword>
<feature type="binding site" evidence="9">
    <location>
        <position position="600"/>
    </location>
    <ligand>
        <name>Ca(2+)</name>
        <dbReference type="ChEBI" id="CHEBI:29108"/>
        <label>5</label>
    </ligand>
</feature>
<feature type="chain" id="PRO_5044666484" evidence="11">
    <location>
        <begin position="25"/>
        <end position="663"/>
    </location>
</feature>
<dbReference type="GO" id="GO:0030574">
    <property type="term" value="P:collagen catabolic process"/>
    <property type="evidence" value="ECO:0007669"/>
    <property type="project" value="TreeGrafter"/>
</dbReference>
<reference evidence="14 15" key="1">
    <citation type="submission" date="2025-04" db="UniProtKB">
        <authorList>
            <consortium name="RefSeq"/>
        </authorList>
    </citation>
    <scope>IDENTIFICATION</scope>
    <source>
        <tissue evidence="14 15">Whole sample</tissue>
    </source>
</reference>